<dbReference type="CDD" id="cd00317">
    <property type="entry name" value="cyclophilin"/>
    <property type="match status" value="1"/>
</dbReference>
<gene>
    <name evidence="2" type="ORF">UFOPK2598_00869</name>
</gene>
<proteinExistence type="predicted"/>
<dbReference type="PANTHER" id="PTHR45625:SF3">
    <property type="entry name" value="PEPTIDYL-PROLYL CIS-TRANS ISOMERASE B-RELATED"/>
    <property type="match status" value="1"/>
</dbReference>
<dbReference type="Pfam" id="PF00160">
    <property type="entry name" value="Pro_isomerase"/>
    <property type="match status" value="1"/>
</dbReference>
<sequence>MKQKSAVVVVATLVTALLLAPMASADEKSKKAKKVAQASTLTSICKPTSAVGHSPKRLAIPSIKRPHVNKIITLKTNCGEIQIAADGVNAPLTVISMTYLANKGYFDNSPCHRLTTQGIFVLQCGDPTASGSGGPAWQVPDENLPKTAGNIYPAGSVAMANSGANTNGSQFFIVYDDNSRLGANYTLWGRVTKGLDIVKTIAALGSNNQNGVGDGAPNQAITIERAVSR</sequence>
<name>A0A6J6Q4H3_9ZZZZ</name>
<feature type="domain" description="PPIase cyclophilin-type" evidence="1">
    <location>
        <begin position="68"/>
        <end position="228"/>
    </location>
</feature>
<dbReference type="Gene3D" id="2.40.100.10">
    <property type="entry name" value="Cyclophilin-like"/>
    <property type="match status" value="1"/>
</dbReference>
<dbReference type="PANTHER" id="PTHR45625">
    <property type="entry name" value="PEPTIDYL-PROLYL CIS-TRANS ISOMERASE-RELATED"/>
    <property type="match status" value="1"/>
</dbReference>
<evidence type="ECO:0000313" key="2">
    <source>
        <dbReference type="EMBL" id="CAB4706681.1"/>
    </source>
</evidence>
<dbReference type="InterPro" id="IPR044666">
    <property type="entry name" value="Cyclophilin_A-like"/>
</dbReference>
<organism evidence="2">
    <name type="scientific">freshwater metagenome</name>
    <dbReference type="NCBI Taxonomy" id="449393"/>
    <lineage>
        <taxon>unclassified sequences</taxon>
        <taxon>metagenomes</taxon>
        <taxon>ecological metagenomes</taxon>
    </lineage>
</organism>
<dbReference type="SUPFAM" id="SSF50891">
    <property type="entry name" value="Cyclophilin-like"/>
    <property type="match status" value="1"/>
</dbReference>
<dbReference type="InterPro" id="IPR029000">
    <property type="entry name" value="Cyclophilin-like_dom_sf"/>
</dbReference>
<dbReference type="GO" id="GO:0003755">
    <property type="term" value="F:peptidyl-prolyl cis-trans isomerase activity"/>
    <property type="evidence" value="ECO:0007669"/>
    <property type="project" value="InterPro"/>
</dbReference>
<reference evidence="2" key="1">
    <citation type="submission" date="2020-05" db="EMBL/GenBank/DDBJ databases">
        <authorList>
            <person name="Chiriac C."/>
            <person name="Salcher M."/>
            <person name="Ghai R."/>
            <person name="Kavagutti S V."/>
        </authorList>
    </citation>
    <scope>NUCLEOTIDE SEQUENCE</scope>
</reference>
<dbReference type="InterPro" id="IPR002130">
    <property type="entry name" value="Cyclophilin-type_PPIase_dom"/>
</dbReference>
<protein>
    <submittedName>
        <fullName evidence="2">Unannotated protein</fullName>
    </submittedName>
</protein>
<accession>A0A6J6Q4H3</accession>
<dbReference type="AlphaFoldDB" id="A0A6J6Q4H3"/>
<dbReference type="EMBL" id="CAEZXV010000093">
    <property type="protein sequence ID" value="CAB4706681.1"/>
    <property type="molecule type" value="Genomic_DNA"/>
</dbReference>
<evidence type="ECO:0000259" key="1">
    <source>
        <dbReference type="PROSITE" id="PS50072"/>
    </source>
</evidence>
<dbReference type="PROSITE" id="PS50072">
    <property type="entry name" value="CSA_PPIASE_2"/>
    <property type="match status" value="1"/>
</dbReference>